<dbReference type="EMBL" id="BAABME010025062">
    <property type="protein sequence ID" value="GAA0171413.1"/>
    <property type="molecule type" value="Genomic_DNA"/>
</dbReference>
<dbReference type="AlphaFoldDB" id="A0AAV3R642"/>
<dbReference type="Proteomes" id="UP001454036">
    <property type="component" value="Unassembled WGS sequence"/>
</dbReference>
<keyword evidence="1" id="KW-0732">Signal</keyword>
<proteinExistence type="predicted"/>
<comment type="caution">
    <text evidence="2">The sequence shown here is derived from an EMBL/GenBank/DDBJ whole genome shotgun (WGS) entry which is preliminary data.</text>
</comment>
<organism evidence="2 3">
    <name type="scientific">Lithospermum erythrorhizon</name>
    <name type="common">Purple gromwell</name>
    <name type="synonym">Lithospermum officinale var. erythrorhizon</name>
    <dbReference type="NCBI Taxonomy" id="34254"/>
    <lineage>
        <taxon>Eukaryota</taxon>
        <taxon>Viridiplantae</taxon>
        <taxon>Streptophyta</taxon>
        <taxon>Embryophyta</taxon>
        <taxon>Tracheophyta</taxon>
        <taxon>Spermatophyta</taxon>
        <taxon>Magnoliopsida</taxon>
        <taxon>eudicotyledons</taxon>
        <taxon>Gunneridae</taxon>
        <taxon>Pentapetalae</taxon>
        <taxon>asterids</taxon>
        <taxon>lamiids</taxon>
        <taxon>Boraginales</taxon>
        <taxon>Boraginaceae</taxon>
        <taxon>Boraginoideae</taxon>
        <taxon>Lithospermeae</taxon>
        <taxon>Lithospermum</taxon>
    </lineage>
</organism>
<evidence type="ECO:0000313" key="2">
    <source>
        <dbReference type="EMBL" id="GAA0171413.1"/>
    </source>
</evidence>
<protein>
    <submittedName>
        <fullName evidence="2">Phosphatase</fullName>
    </submittedName>
</protein>
<dbReference type="InterPro" id="IPR023214">
    <property type="entry name" value="HAD_sf"/>
</dbReference>
<dbReference type="Gene3D" id="3.40.50.1000">
    <property type="entry name" value="HAD superfamily/HAD-like"/>
    <property type="match status" value="1"/>
</dbReference>
<feature type="signal peptide" evidence="1">
    <location>
        <begin position="1"/>
        <end position="22"/>
    </location>
</feature>
<keyword evidence="3" id="KW-1185">Reference proteome</keyword>
<evidence type="ECO:0000313" key="3">
    <source>
        <dbReference type="Proteomes" id="UP001454036"/>
    </source>
</evidence>
<accession>A0AAV3R642</accession>
<dbReference type="InterPro" id="IPR005519">
    <property type="entry name" value="Acid_phosphat_B-like"/>
</dbReference>
<sequence length="131" mass="14714">MSSLHSTLATLITTTLLLTSSASPSLLRILHRKIPNDEYLYCESWRFVVETNDAAPWTRVPEKCTAFVKEYVSGQRYSSDLEAVVEQSLAFAKTVEVSADGKDVWVFDIDETLLSNVPWYAHHGFGSVKNN</sequence>
<dbReference type="Pfam" id="PF03767">
    <property type="entry name" value="Acid_phosphat_B"/>
    <property type="match status" value="1"/>
</dbReference>
<reference evidence="2 3" key="1">
    <citation type="submission" date="2024-01" db="EMBL/GenBank/DDBJ databases">
        <title>The complete chloroplast genome sequence of Lithospermum erythrorhizon: insights into the phylogenetic relationship among Boraginaceae species and the maternal lineages of purple gromwells.</title>
        <authorList>
            <person name="Okada T."/>
            <person name="Watanabe K."/>
        </authorList>
    </citation>
    <scope>NUCLEOTIDE SEQUENCE [LARGE SCALE GENOMIC DNA]</scope>
</reference>
<dbReference type="PANTHER" id="PTHR31284:SF10">
    <property type="entry name" value="ACID PHOSPHATASE-LIKE PROTEIN"/>
    <property type="match status" value="1"/>
</dbReference>
<feature type="chain" id="PRO_5043528449" evidence="1">
    <location>
        <begin position="23"/>
        <end position="131"/>
    </location>
</feature>
<dbReference type="PANTHER" id="PTHR31284">
    <property type="entry name" value="ACID PHOSPHATASE-LIKE PROTEIN"/>
    <property type="match status" value="1"/>
</dbReference>
<gene>
    <name evidence="2" type="ORF">LIER_41153</name>
</gene>
<evidence type="ECO:0000256" key="1">
    <source>
        <dbReference type="SAM" id="SignalP"/>
    </source>
</evidence>
<name>A0AAV3R642_LITER</name>